<proteinExistence type="predicted"/>
<evidence type="ECO:0000259" key="2">
    <source>
        <dbReference type="Pfam" id="PF11716"/>
    </source>
</evidence>
<dbReference type="EMBL" id="JYJG01000442">
    <property type="protein sequence ID" value="KJK35377.1"/>
    <property type="molecule type" value="Genomic_DNA"/>
</dbReference>
<protein>
    <recommendedName>
        <fullName evidence="2">Mycothiol-dependent maleylpyruvate isomerase metal-binding domain-containing protein</fullName>
    </recommendedName>
</protein>
<dbReference type="Proteomes" id="UP000033393">
    <property type="component" value="Unassembled WGS sequence"/>
</dbReference>
<dbReference type="GO" id="GO:0046872">
    <property type="term" value="F:metal ion binding"/>
    <property type="evidence" value="ECO:0007669"/>
    <property type="project" value="InterPro"/>
</dbReference>
<dbReference type="PATRIC" id="fig|68170.10.peg.1686"/>
<feature type="domain" description="Mycothiol-dependent maleylpyruvate isomerase metal-binding" evidence="2">
    <location>
        <begin position="16"/>
        <end position="159"/>
    </location>
</feature>
<comment type="caution">
    <text evidence="3">The sequence shown here is derived from an EMBL/GenBank/DDBJ whole genome shotgun (WGS) entry which is preliminary data.</text>
</comment>
<evidence type="ECO:0000313" key="4">
    <source>
        <dbReference type="Proteomes" id="UP000033393"/>
    </source>
</evidence>
<accession>A0A0F0GHB1</accession>
<dbReference type="RefSeq" id="WP_231114936.1">
    <property type="nucleotide sequence ID" value="NZ_JYJG01000442.1"/>
</dbReference>
<evidence type="ECO:0000256" key="1">
    <source>
        <dbReference type="SAM" id="Coils"/>
    </source>
</evidence>
<gene>
    <name evidence="3" type="ORF">UK23_42895</name>
</gene>
<dbReference type="SUPFAM" id="SSF109854">
    <property type="entry name" value="DinB/YfiT-like putative metalloenzymes"/>
    <property type="match status" value="1"/>
</dbReference>
<evidence type="ECO:0000313" key="3">
    <source>
        <dbReference type="EMBL" id="KJK35377.1"/>
    </source>
</evidence>
<dbReference type="STRING" id="68170.GCA_000974445_01264"/>
<organism evidence="3 4">
    <name type="scientific">Lentzea aerocolonigenes</name>
    <name type="common">Lechevalieria aerocolonigenes</name>
    <name type="synonym">Saccharothrix aerocolonigenes</name>
    <dbReference type="NCBI Taxonomy" id="68170"/>
    <lineage>
        <taxon>Bacteria</taxon>
        <taxon>Bacillati</taxon>
        <taxon>Actinomycetota</taxon>
        <taxon>Actinomycetes</taxon>
        <taxon>Pseudonocardiales</taxon>
        <taxon>Pseudonocardiaceae</taxon>
        <taxon>Lentzea</taxon>
    </lineage>
</organism>
<dbReference type="InterPro" id="IPR034660">
    <property type="entry name" value="DinB/YfiT-like"/>
</dbReference>
<dbReference type="AlphaFoldDB" id="A0A0F0GHB1"/>
<keyword evidence="4" id="KW-1185">Reference proteome</keyword>
<dbReference type="InterPro" id="IPR024344">
    <property type="entry name" value="MDMPI_metal-binding"/>
</dbReference>
<feature type="coiled-coil region" evidence="1">
    <location>
        <begin position="99"/>
        <end position="126"/>
    </location>
</feature>
<dbReference type="Pfam" id="PF11716">
    <property type="entry name" value="MDMPI_N"/>
    <property type="match status" value="1"/>
</dbReference>
<reference evidence="3 4" key="1">
    <citation type="submission" date="2015-02" db="EMBL/GenBank/DDBJ databases">
        <authorList>
            <person name="Ju K.-S."/>
            <person name="Doroghazi J.R."/>
            <person name="Metcalf W."/>
        </authorList>
    </citation>
    <scope>NUCLEOTIDE SEQUENCE [LARGE SCALE GENOMIC DNA]</scope>
    <source>
        <strain evidence="3 4">NRRL B-16140</strain>
    </source>
</reference>
<dbReference type="Gene3D" id="1.20.120.450">
    <property type="entry name" value="dinb family like domain"/>
    <property type="match status" value="1"/>
</dbReference>
<sequence length="211" mass="23737">MTIRDDFLATARIALDLMRHPQVAENWDEPSALPEFGVRGLVGHIGYQALPVPQMIAAPVGDEPVVGLMEHYARANWTELDVDDEFHARIRAGGEKLAAEGQKALCDRFEQTLTELEKTLPGQENRPVRMPHWGPWAVPLDDYLVSRLMEFVVHSDDLAVSVGLATPEFPRRVNETVIDLLTRMSLNRHQAVDIVRALSRKERAPQDITAF</sequence>
<name>A0A0F0GHB1_LENAE</name>
<keyword evidence="1" id="KW-0175">Coiled coil</keyword>